<feature type="compositionally biased region" description="Basic and acidic residues" evidence="1">
    <location>
        <begin position="1"/>
        <end position="10"/>
    </location>
</feature>
<evidence type="ECO:0000256" key="2">
    <source>
        <dbReference type="SAM" id="Phobius"/>
    </source>
</evidence>
<feature type="transmembrane region" description="Helical" evidence="2">
    <location>
        <begin position="901"/>
        <end position="927"/>
    </location>
</feature>
<dbReference type="AlphaFoldDB" id="A0A7S1LPB3"/>
<feature type="compositionally biased region" description="Polar residues" evidence="1">
    <location>
        <begin position="40"/>
        <end position="56"/>
    </location>
</feature>
<feature type="transmembrane region" description="Helical" evidence="2">
    <location>
        <begin position="412"/>
        <end position="435"/>
    </location>
</feature>
<dbReference type="Pfam" id="PF26146">
    <property type="entry name" value="PI-PLC_X"/>
    <property type="match status" value="1"/>
</dbReference>
<feature type="compositionally biased region" description="Acidic residues" evidence="1">
    <location>
        <begin position="28"/>
        <end position="37"/>
    </location>
</feature>
<dbReference type="GO" id="GO:0006629">
    <property type="term" value="P:lipid metabolic process"/>
    <property type="evidence" value="ECO:0007669"/>
    <property type="project" value="InterPro"/>
</dbReference>
<feature type="transmembrane region" description="Helical" evidence="2">
    <location>
        <begin position="725"/>
        <end position="745"/>
    </location>
</feature>
<accession>A0A7S1LPB3</accession>
<sequence length="1230" mass="134551">MSADDQDKVLAMESIDAAAAETTPQPTNDDDGIEEIVDPATSNQEAMSPTKDTANAKNEDSDPYGSPRSQTELQNKAKLAVDIIARDHMEIGTHGFAGTMRFVREAKTATGDYVFEPERITVFTGEVICFRWNRPGLRCVEVEREASSEPIVAAGRHSEVQAKKGCGAHHFPCEEAGTYHFAIDEPNSKAVCTVEVRPPDSLLAETACGYLWAIIGILGAIIVCVVVLVLWAQQQSFLTKDVDEESDQGRYKGLESIEDIVTDKALPWFATALLILLVMTVMRIVLCFWRTRITAYGQGFTATSIGFAQGLVVVLTMGLAAAVLALWYYLLSGSKGYSDLFQTLANVVNDTLNEVTSVVTNLEFIIREAPGLLGITVPSSASTLLAEVGTTAVNIRTWSENGDSIVRGVFRAFTILSFLGLQFILYTVSTAFAAARERKPKPLRSSVWSIVVCVAVMCMSVGFISVVHELLQRTYETSVAFEARTLTMVELQARTGVASTSPLVQIFGACTGDGVLTIGFLSTMVTDVMSRWNSAHNGTAAVQFQLPNITFSSVKEFQDYANYVDAQLTTIDNILANDPAAFENVSSTFRAGTAPVLRASIAVGKSLLGLVDCALLRDTLGGLMPSLKSDVIEPIETQLALMYLCLALMVLFLFVGSLAAHIFARPLKFWYEGSTGRWFRFRCSWGAHRRCIRKFGKPAEPPYWVSPPVCTLVSFVTFMQMASNVNAVMVCLQAALLIILHYSYAENALHPYLQAVAFCCATAPVLAVPTEFIDVLPVRITMRVLNLLIMLAATALAVVFAVKAGNDSADCYDEIQAARANSTNSTFYPFTANCTLDRVVRDVEHGTYAATVGIVCVISVVSAIALLVFWRTRAVSSMHDEGDARESDTQMSRSHRKRRTVITAVLLLTVAVSVLVLVLLTVAFNALGKPPREVPSSFQVRPTATGCNGYDGNCNRRVHEVVFPTAHNSFSTLERNFIAPNHYYGMRQQLESGVRGFMIDLWPHDGTTANSTAYVCHKFCKLGARRLVEELEDLVAFMRAHPREVVVLHLEQYILTERVAEAFDAANLTALLWSPPAGVDPTNTPGSFTWPTLQSLVDANTRVLVFTDVAPGHRLNPTPVPSWMAYMWDFWTETHYQAANVGEFGCAYNRGAANSSVAAGKAVVLNHFLTSPLGAPYLASAANMRTVVELHFATCRQAWGRVPNFIALDFWSIGEPLRTVDRIVKSTVLT</sequence>
<feature type="transmembrane region" description="Helical" evidence="2">
    <location>
        <begin position="310"/>
        <end position="330"/>
    </location>
</feature>
<keyword evidence="2" id="KW-1133">Transmembrane helix</keyword>
<dbReference type="PANTHER" id="PTHR13593">
    <property type="match status" value="1"/>
</dbReference>
<dbReference type="Gene3D" id="3.20.20.190">
    <property type="entry name" value="Phosphatidylinositol (PI) phosphodiesterase"/>
    <property type="match status" value="1"/>
</dbReference>
<dbReference type="SUPFAM" id="SSF51695">
    <property type="entry name" value="PLC-like phosphodiesterases"/>
    <property type="match status" value="1"/>
</dbReference>
<feature type="region of interest" description="Disordered" evidence="1">
    <location>
        <begin position="1"/>
        <end position="73"/>
    </location>
</feature>
<reference evidence="3" key="1">
    <citation type="submission" date="2021-01" db="EMBL/GenBank/DDBJ databases">
        <authorList>
            <person name="Corre E."/>
            <person name="Pelletier E."/>
            <person name="Niang G."/>
            <person name="Scheremetjew M."/>
            <person name="Finn R."/>
            <person name="Kale V."/>
            <person name="Holt S."/>
            <person name="Cochrane G."/>
            <person name="Meng A."/>
            <person name="Brown T."/>
            <person name="Cohen L."/>
        </authorList>
    </citation>
    <scope>NUCLEOTIDE SEQUENCE</scope>
    <source>
        <strain evidence="3">CCAP 1951/1</strain>
    </source>
</reference>
<feature type="transmembrane region" description="Helical" evidence="2">
    <location>
        <begin position="784"/>
        <end position="802"/>
    </location>
</feature>
<evidence type="ECO:0000313" key="3">
    <source>
        <dbReference type="EMBL" id="CAD9109738.1"/>
    </source>
</evidence>
<dbReference type="InterPro" id="IPR017946">
    <property type="entry name" value="PLC-like_Pdiesterase_TIM-brl"/>
</dbReference>
<proteinExistence type="predicted"/>
<organism evidence="3">
    <name type="scientific">Neobodo designis</name>
    <name type="common">Flagellated protozoan</name>
    <name type="synonym">Bodo designis</name>
    <dbReference type="NCBI Taxonomy" id="312471"/>
    <lineage>
        <taxon>Eukaryota</taxon>
        <taxon>Discoba</taxon>
        <taxon>Euglenozoa</taxon>
        <taxon>Kinetoplastea</taxon>
        <taxon>Metakinetoplastina</taxon>
        <taxon>Neobodonida</taxon>
        <taxon>Neobodo</taxon>
    </lineage>
</organism>
<feature type="transmembrane region" description="Helical" evidence="2">
    <location>
        <begin position="447"/>
        <end position="467"/>
    </location>
</feature>
<feature type="transmembrane region" description="Helical" evidence="2">
    <location>
        <begin position="751"/>
        <end position="772"/>
    </location>
</feature>
<evidence type="ECO:0000256" key="1">
    <source>
        <dbReference type="SAM" id="MobiDB-lite"/>
    </source>
</evidence>
<dbReference type="PANTHER" id="PTHR13593:SF140">
    <property type="entry name" value="PLC-LIKE PHOSPHODIESTERASE"/>
    <property type="match status" value="1"/>
</dbReference>
<name>A0A7S1LPB3_NEODS</name>
<dbReference type="GO" id="GO:0008081">
    <property type="term" value="F:phosphoric diester hydrolase activity"/>
    <property type="evidence" value="ECO:0007669"/>
    <property type="project" value="InterPro"/>
</dbReference>
<dbReference type="PROSITE" id="PS50007">
    <property type="entry name" value="PIPLC_X_DOMAIN"/>
    <property type="match status" value="1"/>
</dbReference>
<feature type="transmembrane region" description="Helical" evidence="2">
    <location>
        <begin position="268"/>
        <end position="289"/>
    </location>
</feature>
<keyword evidence="2" id="KW-0812">Transmembrane</keyword>
<protein>
    <submittedName>
        <fullName evidence="3">Uncharacterized protein</fullName>
    </submittedName>
</protein>
<dbReference type="InterPro" id="IPR051057">
    <property type="entry name" value="PI-PLC_domain"/>
</dbReference>
<gene>
    <name evidence="3" type="ORF">NDES1114_LOCUS11567</name>
</gene>
<feature type="transmembrane region" description="Helical" evidence="2">
    <location>
        <begin position="640"/>
        <end position="664"/>
    </location>
</feature>
<feature type="transmembrane region" description="Helical" evidence="2">
    <location>
        <begin position="210"/>
        <end position="232"/>
    </location>
</feature>
<dbReference type="EMBL" id="HBGF01017587">
    <property type="protein sequence ID" value="CAD9109738.1"/>
    <property type="molecule type" value="Transcribed_RNA"/>
</dbReference>
<keyword evidence="2" id="KW-0472">Membrane</keyword>
<feature type="transmembrane region" description="Helical" evidence="2">
    <location>
        <begin position="848"/>
        <end position="870"/>
    </location>
</feature>